<name>A0AAI9YEU9_9PEZI</name>
<dbReference type="GeneID" id="85348420"/>
<comment type="caution">
    <text evidence="1">The sequence shown here is derived from an EMBL/GenBank/DDBJ whole genome shotgun (WGS) entry which is preliminary data.</text>
</comment>
<protein>
    <submittedName>
        <fullName evidence="1">Uncharacterized protein</fullName>
    </submittedName>
</protein>
<proteinExistence type="predicted"/>
<dbReference type="EMBL" id="MOOE01000033">
    <property type="protein sequence ID" value="KAK1505163.1"/>
    <property type="molecule type" value="Genomic_DNA"/>
</dbReference>
<dbReference type="RefSeq" id="XP_060304540.1">
    <property type="nucleotide sequence ID" value="XM_060464873.1"/>
</dbReference>
<evidence type="ECO:0000313" key="1">
    <source>
        <dbReference type="EMBL" id="KAK1505163.1"/>
    </source>
</evidence>
<gene>
    <name evidence="1" type="ORF">CCOS01_16737</name>
</gene>
<sequence length="249" mass="27742">TDWTLSVSCQVPPGDEANPHEDGCAPSRPRGYRCCSTEPHGHWLRVCDTHVASTCEDLYLESGSLPRILEVPTDTRYLLPYPTTPATTRLSGLFFFLCHGMDIRTSSDHDKALRLFPTRLDDVHRTRPGRAQGKPGQLHAEKSKILRAYGVLYFAVARASSQTFAMQSASRPGLQKPESCPKNSCRWKIPDTVVHGCHWVIGHCYLTVDLEVPSSRLGSCQFSGGQQRAGRLQIEGTSLLRPRYFCLSN</sequence>
<dbReference type="AlphaFoldDB" id="A0AAI9YEU9"/>
<feature type="non-terminal residue" evidence="1">
    <location>
        <position position="1"/>
    </location>
</feature>
<reference evidence="1 2" key="1">
    <citation type="submission" date="2016-10" db="EMBL/GenBank/DDBJ databases">
        <title>The genome sequence of Colletotrichum fioriniae PJ7.</title>
        <authorList>
            <person name="Baroncelli R."/>
        </authorList>
    </citation>
    <scope>NUCLEOTIDE SEQUENCE [LARGE SCALE GENOMIC DNA]</scope>
    <source>
        <strain evidence="1 2">IMI 309622</strain>
    </source>
</reference>
<organism evidence="1 2">
    <name type="scientific">Colletotrichum costaricense</name>
    <dbReference type="NCBI Taxonomy" id="1209916"/>
    <lineage>
        <taxon>Eukaryota</taxon>
        <taxon>Fungi</taxon>
        <taxon>Dikarya</taxon>
        <taxon>Ascomycota</taxon>
        <taxon>Pezizomycotina</taxon>
        <taxon>Sordariomycetes</taxon>
        <taxon>Hypocreomycetidae</taxon>
        <taxon>Glomerellales</taxon>
        <taxon>Glomerellaceae</taxon>
        <taxon>Colletotrichum</taxon>
        <taxon>Colletotrichum acutatum species complex</taxon>
    </lineage>
</organism>
<evidence type="ECO:0000313" key="2">
    <source>
        <dbReference type="Proteomes" id="UP001240678"/>
    </source>
</evidence>
<dbReference type="Proteomes" id="UP001240678">
    <property type="component" value="Unassembled WGS sequence"/>
</dbReference>
<keyword evidence="2" id="KW-1185">Reference proteome</keyword>
<accession>A0AAI9YEU9</accession>